<dbReference type="RefSeq" id="WP_133591306.1">
    <property type="nucleotide sequence ID" value="NZ_CP037953.1"/>
</dbReference>
<name>A0A4R6UUG3_9GAMM</name>
<comment type="caution">
    <text evidence="2">The sequence shown here is derived from an EMBL/GenBank/DDBJ whole genome shotgun (WGS) entry which is preliminary data.</text>
</comment>
<accession>A0A4R6UUG3</accession>
<evidence type="ECO:0000313" key="3">
    <source>
        <dbReference type="Proteomes" id="UP000295375"/>
    </source>
</evidence>
<dbReference type="Proteomes" id="UP000295375">
    <property type="component" value="Unassembled WGS sequence"/>
</dbReference>
<dbReference type="EMBL" id="SNYM01000011">
    <property type="protein sequence ID" value="TDQ47114.1"/>
    <property type="molecule type" value="Genomic_DNA"/>
</dbReference>
<keyword evidence="3" id="KW-1185">Reference proteome</keyword>
<dbReference type="AlphaFoldDB" id="A0A4R6UUG3"/>
<gene>
    <name evidence="2" type="ORF">EV696_11142</name>
</gene>
<feature type="signal peptide" evidence="1">
    <location>
        <begin position="1"/>
        <end position="20"/>
    </location>
</feature>
<keyword evidence="1" id="KW-0732">Signal</keyword>
<dbReference type="OrthoDB" id="6266382at2"/>
<sequence length="147" mass="15824">MNKSLVVLAASALLSASAHAVPWCWGGTIVNNYASKSFSPTELYAVETQMINIADPGYAMAIDKPVYVASHAAWNHGQMYAGGAGPNWNNVPGHGQIRTRITAPYTLTNMVGPGAYFLSQGMSAKYDKCFGGPIPMREERSVVEEVR</sequence>
<organism evidence="2 3">
    <name type="scientific">Permianibacter aggregans</name>
    <dbReference type="NCBI Taxonomy" id="1510150"/>
    <lineage>
        <taxon>Bacteria</taxon>
        <taxon>Pseudomonadati</taxon>
        <taxon>Pseudomonadota</taxon>
        <taxon>Gammaproteobacteria</taxon>
        <taxon>Pseudomonadales</taxon>
        <taxon>Pseudomonadaceae</taxon>
        <taxon>Permianibacter</taxon>
    </lineage>
</organism>
<protein>
    <submittedName>
        <fullName evidence="2">Uncharacterized protein</fullName>
    </submittedName>
</protein>
<evidence type="ECO:0000256" key="1">
    <source>
        <dbReference type="SAM" id="SignalP"/>
    </source>
</evidence>
<feature type="chain" id="PRO_5020774067" evidence="1">
    <location>
        <begin position="21"/>
        <end position="147"/>
    </location>
</feature>
<reference evidence="2 3" key="1">
    <citation type="submission" date="2019-03" db="EMBL/GenBank/DDBJ databases">
        <title>Genomic Encyclopedia of Type Strains, Phase IV (KMG-IV): sequencing the most valuable type-strain genomes for metagenomic binning, comparative biology and taxonomic classification.</title>
        <authorList>
            <person name="Goeker M."/>
        </authorList>
    </citation>
    <scope>NUCLEOTIDE SEQUENCE [LARGE SCALE GENOMIC DNA]</scope>
    <source>
        <strain evidence="2 3">DSM 103792</strain>
    </source>
</reference>
<evidence type="ECO:0000313" key="2">
    <source>
        <dbReference type="EMBL" id="TDQ47114.1"/>
    </source>
</evidence>
<proteinExistence type="predicted"/>